<name>A0A4R4Z381_9ACTN</name>
<evidence type="ECO:0000313" key="2">
    <source>
        <dbReference type="Proteomes" id="UP000295124"/>
    </source>
</evidence>
<reference evidence="1 2" key="1">
    <citation type="submission" date="2019-03" db="EMBL/GenBank/DDBJ databases">
        <title>Draft genome sequences of novel Actinobacteria.</title>
        <authorList>
            <person name="Sahin N."/>
            <person name="Ay H."/>
            <person name="Saygin H."/>
        </authorList>
    </citation>
    <scope>NUCLEOTIDE SEQUENCE [LARGE SCALE GENOMIC DNA]</scope>
    <source>
        <strain evidence="1 2">JCM 13523</strain>
    </source>
</reference>
<feature type="non-terminal residue" evidence="1">
    <location>
        <position position="1"/>
    </location>
</feature>
<evidence type="ECO:0000313" key="1">
    <source>
        <dbReference type="EMBL" id="TDD51880.1"/>
    </source>
</evidence>
<accession>A0A4R4Z381</accession>
<gene>
    <name evidence="1" type="ORF">E1263_29745</name>
</gene>
<protein>
    <submittedName>
        <fullName evidence="1">DNA repair protein RecO</fullName>
    </submittedName>
</protein>
<proteinExistence type="predicted"/>
<dbReference type="AlphaFoldDB" id="A0A4R4Z381"/>
<comment type="caution">
    <text evidence="1">The sequence shown here is derived from an EMBL/GenBank/DDBJ whole genome shotgun (WGS) entry which is preliminary data.</text>
</comment>
<keyword evidence="2" id="KW-1185">Reference proteome</keyword>
<organism evidence="1 2">
    <name type="scientific">Kribbella antibiotica</name>
    <dbReference type="NCBI Taxonomy" id="190195"/>
    <lineage>
        <taxon>Bacteria</taxon>
        <taxon>Bacillati</taxon>
        <taxon>Actinomycetota</taxon>
        <taxon>Actinomycetes</taxon>
        <taxon>Propionibacteriales</taxon>
        <taxon>Kribbellaceae</taxon>
        <taxon>Kribbella</taxon>
    </lineage>
</organism>
<sequence>TTIAHLAALLTGDWPTALQADPRTRREATGLIAAFFAYHQDHQLRSLPHLDFTQ</sequence>
<dbReference type="Proteomes" id="UP000295124">
    <property type="component" value="Unassembled WGS sequence"/>
</dbReference>
<dbReference type="EMBL" id="SMKX01000111">
    <property type="protein sequence ID" value="TDD51880.1"/>
    <property type="molecule type" value="Genomic_DNA"/>
</dbReference>